<dbReference type="Pfam" id="PF03950">
    <property type="entry name" value="tRNA-synt_1c_C"/>
    <property type="match status" value="1"/>
</dbReference>
<dbReference type="GO" id="GO:0006425">
    <property type="term" value="P:glutaminyl-tRNA aminoacylation"/>
    <property type="evidence" value="ECO:0007669"/>
    <property type="project" value="UniProtKB-UniRule"/>
</dbReference>
<organism evidence="13 14">
    <name type="scientific">Acidipropionibacterium jensenii</name>
    <dbReference type="NCBI Taxonomy" id="1749"/>
    <lineage>
        <taxon>Bacteria</taxon>
        <taxon>Bacillati</taxon>
        <taxon>Actinomycetota</taxon>
        <taxon>Actinomycetes</taxon>
        <taxon>Propionibacteriales</taxon>
        <taxon>Propionibacteriaceae</taxon>
        <taxon>Acidipropionibacterium</taxon>
    </lineage>
</organism>
<evidence type="ECO:0000313" key="13">
    <source>
        <dbReference type="EMBL" id="AZZ38885.1"/>
    </source>
</evidence>
<name>A0A3Q9UIA6_9ACTN</name>
<dbReference type="PANTHER" id="PTHR43097:SF5">
    <property type="entry name" value="GLUTAMATE--TRNA LIGASE"/>
    <property type="match status" value="1"/>
</dbReference>
<dbReference type="InterPro" id="IPR011035">
    <property type="entry name" value="Ribosomal_bL25/Gln-tRNA_synth"/>
</dbReference>
<dbReference type="NCBIfam" id="NF011291">
    <property type="entry name" value="PRK14703.1"/>
    <property type="match status" value="1"/>
</dbReference>
<dbReference type="PANTHER" id="PTHR43097">
    <property type="entry name" value="GLUTAMINE-TRNA LIGASE"/>
    <property type="match status" value="1"/>
</dbReference>
<dbReference type="InterPro" id="IPR000924">
    <property type="entry name" value="Glu/Gln-tRNA-synth"/>
</dbReference>
<evidence type="ECO:0000259" key="11">
    <source>
        <dbReference type="Pfam" id="PF03950"/>
    </source>
</evidence>
<dbReference type="InterPro" id="IPR014729">
    <property type="entry name" value="Rossmann-like_a/b/a_fold"/>
</dbReference>
<evidence type="ECO:0000259" key="12">
    <source>
        <dbReference type="Pfam" id="PF20974"/>
    </source>
</evidence>
<comment type="similarity">
    <text evidence="8">Belongs to the class-I aminoacyl-tRNA synthetase family.</text>
</comment>
<dbReference type="SUPFAM" id="SSF52374">
    <property type="entry name" value="Nucleotidylyl transferase"/>
    <property type="match status" value="1"/>
</dbReference>
<sequence length="583" mass="66040">MAEPTPSPVSAPSHRRPAEQPAPAPGAPSDFIREVIREDNEQGTYDGRVQTRFPPEPNGYLHIGHAKAIVTDFGIAADFDGVCNLRLDDTNPGTEETEYVQAIVDDIAWLGYVPGRVVHASDYFEQLYRWAQYLIEQGLAYVDDQDPETISAQRGGYGRPGVESPYRDRPVAESLDLLERMRAGEFPDGSRCLRARIDMQDENMWLRDPVMYRIRHLSHHSTGEKWKIYPTYDWAHGQSDAIEGVTHSLCSLEFNSHRPLYEWFLAHLPLDRPAPKQREFARLELTHTITSKRRLKKLVDDQLVDGWDDPRMPTLRGMRRRGYPAAAIRDFCTAIGTTRNNSVRAIEEFESFVRKELNRTALRRMAVLRPLALILDGWPTDAEGNPVVEYFEIVNNPENPDDGVRKVPFTGTLWIEQDDFRENPPRKYFRLSPGREVRLRGAYLVTATDVVKDEAGDVVAVHASYDPQSRGGNAPDGRKVKSTMHWVSAAHAVEAEVRLYDRLFTAEVPGEATGEALDDLNPASRETLTGCKLEPAAAQTDPGEVIQFERLGYFAADTEQPMLFHRTVGLRDEWAHIQKQQAK</sequence>
<dbReference type="FunFam" id="3.40.50.620:FF:000037">
    <property type="entry name" value="Glutamine--tRNA ligase cytoplasmic"/>
    <property type="match status" value="1"/>
</dbReference>
<keyword evidence="2 8" id="KW-0436">Ligase</keyword>
<keyword evidence="3 8" id="KW-0547">Nucleotide-binding</keyword>
<evidence type="ECO:0000313" key="14">
    <source>
        <dbReference type="Proteomes" id="UP000285875"/>
    </source>
</evidence>
<feature type="domain" description="Glutamyl/glutaminyl-tRNA synthetase class Ib anti-codon binding" evidence="11">
    <location>
        <begin position="361"/>
        <end position="466"/>
    </location>
</feature>
<keyword evidence="5 8" id="KW-0648">Protein biosynthesis</keyword>
<evidence type="ECO:0000256" key="7">
    <source>
        <dbReference type="NCBIfam" id="TIGR00440"/>
    </source>
</evidence>
<dbReference type="Pfam" id="PF20974">
    <property type="entry name" value="tRNA-synt_1c_C2"/>
    <property type="match status" value="1"/>
</dbReference>
<evidence type="ECO:0000256" key="6">
    <source>
        <dbReference type="ARBA" id="ARBA00023146"/>
    </source>
</evidence>
<evidence type="ECO:0000256" key="2">
    <source>
        <dbReference type="ARBA" id="ARBA00022598"/>
    </source>
</evidence>
<keyword evidence="6 8" id="KW-0030">Aminoacyl-tRNA synthetase</keyword>
<dbReference type="InterPro" id="IPR020056">
    <property type="entry name" value="Rbsml_bL25/Gln-tRNA_synth_N"/>
</dbReference>
<dbReference type="GO" id="GO:0004819">
    <property type="term" value="F:glutamine-tRNA ligase activity"/>
    <property type="evidence" value="ECO:0007669"/>
    <property type="project" value="UniProtKB-UniRule"/>
</dbReference>
<gene>
    <name evidence="13" type="ORF">C0Z10_03025</name>
</gene>
<reference evidence="14" key="1">
    <citation type="submission" date="2017-12" db="EMBL/GenBank/DDBJ databases">
        <title>Whole genome sequencing of Acidipropionibacterium jensenii strains JS279 and JS280.</title>
        <authorList>
            <person name="Deptula P."/>
            <person name="Laine P."/>
            <person name="Smolander O.-P."/>
            <person name="Paulin L."/>
            <person name="Auvinen P."/>
            <person name="Varmanen P."/>
        </authorList>
    </citation>
    <scope>NUCLEOTIDE SEQUENCE [LARGE SCALE GENOMIC DNA]</scope>
    <source>
        <strain evidence="14">JS280</strain>
    </source>
</reference>
<dbReference type="InterPro" id="IPR049437">
    <property type="entry name" value="tRNA-synt_1c_C2"/>
</dbReference>
<dbReference type="InterPro" id="IPR050132">
    <property type="entry name" value="Gln/Glu-tRNA_Ligase"/>
</dbReference>
<proteinExistence type="inferred from homology"/>
<dbReference type="AlphaFoldDB" id="A0A3Q9UIA6"/>
<feature type="domain" description="tRNA synthetases class I (E and Q) anti-codon binding" evidence="12">
    <location>
        <begin position="483"/>
        <end position="557"/>
    </location>
</feature>
<evidence type="ECO:0000256" key="1">
    <source>
        <dbReference type="ARBA" id="ARBA00022490"/>
    </source>
</evidence>
<keyword evidence="4 8" id="KW-0067">ATP-binding</keyword>
<dbReference type="EC" id="6.1.1.18" evidence="7"/>
<evidence type="ECO:0000256" key="5">
    <source>
        <dbReference type="ARBA" id="ARBA00022917"/>
    </source>
</evidence>
<dbReference type="GO" id="GO:0005829">
    <property type="term" value="C:cytosol"/>
    <property type="evidence" value="ECO:0007669"/>
    <property type="project" value="TreeGrafter"/>
</dbReference>
<dbReference type="EMBL" id="CP025570">
    <property type="protein sequence ID" value="AZZ38885.1"/>
    <property type="molecule type" value="Genomic_DNA"/>
</dbReference>
<evidence type="ECO:0000256" key="9">
    <source>
        <dbReference type="SAM" id="MobiDB-lite"/>
    </source>
</evidence>
<keyword evidence="1" id="KW-0963">Cytoplasm</keyword>
<protein>
    <recommendedName>
        <fullName evidence="7">Glutamine--tRNA ligase</fullName>
        <ecNumber evidence="7">6.1.1.18</ecNumber>
    </recommendedName>
</protein>
<dbReference type="NCBIfam" id="TIGR00440">
    <property type="entry name" value="glnS"/>
    <property type="match status" value="1"/>
</dbReference>
<dbReference type="PRINTS" id="PR00987">
    <property type="entry name" value="TRNASYNTHGLU"/>
</dbReference>
<dbReference type="Proteomes" id="UP000285875">
    <property type="component" value="Chromosome"/>
</dbReference>
<dbReference type="InterPro" id="IPR020059">
    <property type="entry name" value="Glu/Gln-tRNA-synth_Ib_codon-bd"/>
</dbReference>
<dbReference type="RefSeq" id="WP_097798426.1">
    <property type="nucleotide sequence ID" value="NZ_CP025570.1"/>
</dbReference>
<feature type="domain" description="Glutamyl/glutaminyl-tRNA synthetase class Ib catalytic" evidence="10">
    <location>
        <begin position="49"/>
        <end position="358"/>
    </location>
</feature>
<dbReference type="InterPro" id="IPR020058">
    <property type="entry name" value="Glu/Gln-tRNA-synth_Ib_cat-dom"/>
</dbReference>
<dbReference type="InterPro" id="IPR004514">
    <property type="entry name" value="Gln-tRNA-synth"/>
</dbReference>
<evidence type="ECO:0000256" key="4">
    <source>
        <dbReference type="ARBA" id="ARBA00022840"/>
    </source>
</evidence>
<evidence type="ECO:0000259" key="10">
    <source>
        <dbReference type="Pfam" id="PF00749"/>
    </source>
</evidence>
<dbReference type="KEGG" id="aji:C0Z10_03025"/>
<feature type="region of interest" description="Disordered" evidence="9">
    <location>
        <begin position="1"/>
        <end position="29"/>
    </location>
</feature>
<dbReference type="GO" id="GO:0005524">
    <property type="term" value="F:ATP binding"/>
    <property type="evidence" value="ECO:0007669"/>
    <property type="project" value="UniProtKB-KW"/>
</dbReference>
<dbReference type="Gene3D" id="3.40.50.620">
    <property type="entry name" value="HUPs"/>
    <property type="match status" value="1"/>
</dbReference>
<evidence type="ECO:0000256" key="8">
    <source>
        <dbReference type="RuleBase" id="RU363037"/>
    </source>
</evidence>
<dbReference type="Pfam" id="PF00749">
    <property type="entry name" value="tRNA-synt_1c"/>
    <property type="match status" value="1"/>
</dbReference>
<dbReference type="Gene3D" id="2.40.240.10">
    <property type="entry name" value="Ribosomal Protein L25, Chain P"/>
    <property type="match status" value="2"/>
</dbReference>
<accession>A0A3Q9UIA6</accession>
<dbReference type="SUPFAM" id="SSF50715">
    <property type="entry name" value="Ribosomal protein L25-like"/>
    <property type="match status" value="1"/>
</dbReference>
<evidence type="ECO:0000256" key="3">
    <source>
        <dbReference type="ARBA" id="ARBA00022741"/>
    </source>
</evidence>